<dbReference type="AlphaFoldDB" id="K2RIT7"/>
<feature type="region of interest" description="Disordered" evidence="1">
    <location>
        <begin position="128"/>
        <end position="256"/>
    </location>
</feature>
<feature type="domain" description="AAA+ ATPase lid" evidence="2">
    <location>
        <begin position="2"/>
        <end position="110"/>
    </location>
</feature>
<name>K2RIT7_MACPH</name>
<feature type="compositionally biased region" description="Pro residues" evidence="1">
    <location>
        <begin position="157"/>
        <end position="174"/>
    </location>
</feature>
<comment type="caution">
    <text evidence="3">The sequence shown here is derived from an EMBL/GenBank/DDBJ whole genome shotgun (WGS) entry which is preliminary data.</text>
</comment>
<dbReference type="PANTHER" id="PTHR46411">
    <property type="entry name" value="FAMILY ATPASE, PUTATIVE-RELATED"/>
    <property type="match status" value="1"/>
</dbReference>
<dbReference type="EMBL" id="AHHD01000008">
    <property type="protein sequence ID" value="EKG22481.1"/>
    <property type="molecule type" value="Genomic_DNA"/>
</dbReference>
<sequence>MKAIWEVNLKRIQGYRDDIDPNINDILSYPDELWYQLEQEGRTQWNGRQIRNAFQTALALAENDHFKQHPELLGEDQPNMKKVRLEKKHFTTVATNINTFDDYLGTTHHGNSHSKIAYDRGQRADNYGQQTKQRHYHASPKTSGYQSYNRGGGYAVPTPPPSWPTYGGGPPPSPSAGGNAPVYYVPVPPNHSPSSGYPVAPPPQPGRGMPWPPSQQQQHNRGQQDHNTDQNPTQQYDQHQPEHPLVHRAPDDDEFA</sequence>
<dbReference type="InParanoid" id="K2RIT7"/>
<feature type="compositionally biased region" description="Polar residues" evidence="1">
    <location>
        <begin position="229"/>
        <end position="238"/>
    </location>
</feature>
<dbReference type="VEuPathDB" id="FungiDB:MPH_00216"/>
<dbReference type="OrthoDB" id="10042665at2759"/>
<proteinExistence type="predicted"/>
<feature type="compositionally biased region" description="Low complexity" evidence="1">
    <location>
        <begin position="175"/>
        <end position="185"/>
    </location>
</feature>
<dbReference type="HOGENOM" id="CLU_1086149_0_0_1"/>
<organism evidence="3 4">
    <name type="scientific">Macrophomina phaseolina (strain MS6)</name>
    <name type="common">Charcoal rot fungus</name>
    <dbReference type="NCBI Taxonomy" id="1126212"/>
    <lineage>
        <taxon>Eukaryota</taxon>
        <taxon>Fungi</taxon>
        <taxon>Dikarya</taxon>
        <taxon>Ascomycota</taxon>
        <taxon>Pezizomycotina</taxon>
        <taxon>Dothideomycetes</taxon>
        <taxon>Dothideomycetes incertae sedis</taxon>
        <taxon>Botryosphaeriales</taxon>
        <taxon>Botryosphaeriaceae</taxon>
        <taxon>Macrophomina</taxon>
    </lineage>
</organism>
<reference evidence="3 4" key="1">
    <citation type="journal article" date="2012" name="BMC Genomics">
        <title>Tools to kill: Genome of one of the most destructive plant pathogenic fungi Macrophomina phaseolina.</title>
        <authorList>
            <person name="Islam M.S."/>
            <person name="Haque M.S."/>
            <person name="Islam M.M."/>
            <person name="Emdad E.M."/>
            <person name="Halim A."/>
            <person name="Hossen Q.M.M."/>
            <person name="Hossain M.Z."/>
            <person name="Ahmed B."/>
            <person name="Rahim S."/>
            <person name="Rahman M.S."/>
            <person name="Alam M.M."/>
            <person name="Hou S."/>
            <person name="Wan X."/>
            <person name="Saito J.A."/>
            <person name="Alam M."/>
        </authorList>
    </citation>
    <scope>NUCLEOTIDE SEQUENCE [LARGE SCALE GENOMIC DNA]</scope>
    <source>
        <strain evidence="3 4">MS6</strain>
    </source>
</reference>
<dbReference type="PANTHER" id="PTHR46411:SF3">
    <property type="entry name" value="AAA+ ATPASE DOMAIN-CONTAINING PROTEIN"/>
    <property type="match status" value="1"/>
</dbReference>
<evidence type="ECO:0000313" key="3">
    <source>
        <dbReference type="EMBL" id="EKG22481.1"/>
    </source>
</evidence>
<feature type="compositionally biased region" description="Basic and acidic residues" evidence="1">
    <location>
        <begin position="239"/>
        <end position="250"/>
    </location>
</feature>
<dbReference type="Proteomes" id="UP000007129">
    <property type="component" value="Unassembled WGS sequence"/>
</dbReference>
<dbReference type="InterPro" id="IPR056599">
    <property type="entry name" value="AAA_lid_fung"/>
</dbReference>
<feature type="compositionally biased region" description="Pro residues" evidence="1">
    <location>
        <begin position="199"/>
        <end position="213"/>
    </location>
</feature>
<evidence type="ECO:0000259" key="2">
    <source>
        <dbReference type="Pfam" id="PF23232"/>
    </source>
</evidence>
<dbReference type="Pfam" id="PF23232">
    <property type="entry name" value="AAA_lid_13"/>
    <property type="match status" value="1"/>
</dbReference>
<feature type="compositionally biased region" description="Polar residues" evidence="1">
    <location>
        <begin position="140"/>
        <end position="149"/>
    </location>
</feature>
<evidence type="ECO:0000256" key="1">
    <source>
        <dbReference type="SAM" id="MobiDB-lite"/>
    </source>
</evidence>
<gene>
    <name evidence="3" type="ORF">MPH_00216</name>
</gene>
<dbReference type="STRING" id="1126212.K2RIT7"/>
<evidence type="ECO:0000313" key="4">
    <source>
        <dbReference type="Proteomes" id="UP000007129"/>
    </source>
</evidence>
<protein>
    <recommendedName>
        <fullName evidence="2">AAA+ ATPase lid domain-containing protein</fullName>
    </recommendedName>
</protein>
<accession>K2RIT7</accession>